<name>A0AB38ZP89_9ADEN</name>
<evidence type="ECO:0000313" key="1">
    <source>
        <dbReference type="EMBL" id="XBY87742.1"/>
    </source>
</evidence>
<reference evidence="1" key="1">
    <citation type="submission" date="2023-06" db="EMBL/GenBank/DDBJ databases">
        <title>Identification of a novel pathogenic adenovirus species in African Grey Parrot unveils distinct lineage within aviadenoviruses.</title>
        <authorList>
            <person name="Das T."/>
            <person name="Raidal S."/>
            <person name="Das S."/>
        </authorList>
    </citation>
    <scope>NUCLEOTIDE SEQUENCE</scope>
    <source>
        <strain evidence="1">CS23-0540</strain>
    </source>
</reference>
<proteinExistence type="predicted"/>
<organism evidence="1">
    <name type="scientific">Psittacine aviadenovirus B</name>
    <dbReference type="NCBI Taxonomy" id="2169709"/>
    <lineage>
        <taxon>Viruses</taxon>
        <taxon>Varidnaviria</taxon>
        <taxon>Bamfordvirae</taxon>
        <taxon>Preplasmiviricota</taxon>
        <taxon>Polisuviricotina</taxon>
        <taxon>Pharingeaviricetes</taxon>
        <taxon>Rowavirales</taxon>
        <taxon>Adenoviridae</taxon>
        <taxon>Aviadenovirus</taxon>
        <taxon>Aviadenovirus rubri</taxon>
    </lineage>
</organism>
<protein>
    <submittedName>
        <fullName evidence="1">ORF1 protein</fullName>
    </submittedName>
</protein>
<sequence>MRQLLRQEQETRHCSRIPLFPKRSHAKSRLDRRSEALILREGVRKTTCPGPKREGTPMDYFPRTGARNYALFTSFDTERWGRSIL</sequence>
<dbReference type="EMBL" id="OR096706">
    <property type="protein sequence ID" value="XBY87742.1"/>
    <property type="molecule type" value="Genomic_DNA"/>
</dbReference>
<accession>A0AB38ZP89</accession>